<accession>A0A918HAM7</accession>
<dbReference type="InterPro" id="IPR029068">
    <property type="entry name" value="Glyas_Bleomycin-R_OHBP_Dase"/>
</dbReference>
<dbReference type="AlphaFoldDB" id="A0A918HAM7"/>
<reference evidence="2" key="1">
    <citation type="journal article" date="2014" name="Int. J. Syst. Evol. Microbiol.">
        <title>Complete genome sequence of Corynebacterium casei LMG S-19264T (=DSM 44701T), isolated from a smear-ripened cheese.</title>
        <authorList>
            <consortium name="US DOE Joint Genome Institute (JGI-PGF)"/>
            <person name="Walter F."/>
            <person name="Albersmeier A."/>
            <person name="Kalinowski J."/>
            <person name="Ruckert C."/>
        </authorList>
    </citation>
    <scope>NUCLEOTIDE SEQUENCE</scope>
    <source>
        <strain evidence="2">JCM 3172</strain>
    </source>
</reference>
<dbReference type="EMBL" id="BMQQ01000018">
    <property type="protein sequence ID" value="GGT46259.1"/>
    <property type="molecule type" value="Genomic_DNA"/>
</dbReference>
<comment type="caution">
    <text evidence="2">The sequence shown here is derived from an EMBL/GenBank/DDBJ whole genome shotgun (WGS) entry which is preliminary data.</text>
</comment>
<sequence>MACRISELVIDCTDPGRLAAFWSEVLGYVELLRDDDGSIEIGPPGVGFGGPLPTLVLSPSDAPRTGKLRLHIDVNATDRDQGAELERLLALGAKPVDVGQTGTENWHVLADPEGNEFCLLHARIQPV</sequence>
<dbReference type="PANTHER" id="PTHR35908:SF1">
    <property type="entry name" value="CONSERVED PROTEIN"/>
    <property type="match status" value="1"/>
</dbReference>
<dbReference type="Proteomes" id="UP000619486">
    <property type="component" value="Unassembled WGS sequence"/>
</dbReference>
<dbReference type="CDD" id="cd06587">
    <property type="entry name" value="VOC"/>
    <property type="match status" value="1"/>
</dbReference>
<evidence type="ECO:0000313" key="2">
    <source>
        <dbReference type="EMBL" id="GGT46259.1"/>
    </source>
</evidence>
<dbReference type="PROSITE" id="PS51819">
    <property type="entry name" value="VOC"/>
    <property type="match status" value="1"/>
</dbReference>
<dbReference type="InterPro" id="IPR041581">
    <property type="entry name" value="Glyoxalase_6"/>
</dbReference>
<proteinExistence type="predicted"/>
<feature type="domain" description="VOC" evidence="1">
    <location>
        <begin position="4"/>
        <end position="122"/>
    </location>
</feature>
<evidence type="ECO:0000259" key="1">
    <source>
        <dbReference type="PROSITE" id="PS51819"/>
    </source>
</evidence>
<dbReference type="Gene3D" id="3.10.180.10">
    <property type="entry name" value="2,3-Dihydroxybiphenyl 1,2-Dioxygenase, domain 1"/>
    <property type="match status" value="1"/>
</dbReference>
<name>A0A918HAM7_9ACTN</name>
<gene>
    <name evidence="2" type="ORF">GCM10014713_45290</name>
</gene>
<dbReference type="SUPFAM" id="SSF54593">
    <property type="entry name" value="Glyoxalase/Bleomycin resistance protein/Dihydroxybiphenyl dioxygenase"/>
    <property type="match status" value="1"/>
</dbReference>
<keyword evidence="3" id="KW-1185">Reference proteome</keyword>
<dbReference type="Pfam" id="PF18029">
    <property type="entry name" value="Glyoxalase_6"/>
    <property type="match status" value="1"/>
</dbReference>
<reference evidence="2" key="2">
    <citation type="submission" date="2020-09" db="EMBL/GenBank/DDBJ databases">
        <authorList>
            <person name="Sun Q."/>
            <person name="Ohkuma M."/>
        </authorList>
    </citation>
    <scope>NUCLEOTIDE SEQUENCE</scope>
    <source>
        <strain evidence="2">JCM 3172</strain>
    </source>
</reference>
<dbReference type="InterPro" id="IPR037523">
    <property type="entry name" value="VOC_core"/>
</dbReference>
<evidence type="ECO:0000313" key="3">
    <source>
        <dbReference type="Proteomes" id="UP000619486"/>
    </source>
</evidence>
<dbReference type="RefSeq" id="WP_028798295.1">
    <property type="nucleotide sequence ID" value="NZ_BMQQ01000018.1"/>
</dbReference>
<dbReference type="PANTHER" id="PTHR35908">
    <property type="entry name" value="HYPOTHETICAL FUSION PROTEIN"/>
    <property type="match status" value="1"/>
</dbReference>
<organism evidence="2 3">
    <name type="scientific">Streptomyces purpureus</name>
    <dbReference type="NCBI Taxonomy" id="1951"/>
    <lineage>
        <taxon>Bacteria</taxon>
        <taxon>Bacillati</taxon>
        <taxon>Actinomycetota</taxon>
        <taxon>Actinomycetes</taxon>
        <taxon>Kitasatosporales</taxon>
        <taxon>Streptomycetaceae</taxon>
        <taxon>Streptomyces</taxon>
    </lineage>
</organism>
<protein>
    <recommendedName>
        <fullName evidence="1">VOC domain-containing protein</fullName>
    </recommendedName>
</protein>